<keyword evidence="2" id="KW-1185">Reference proteome</keyword>
<dbReference type="OrthoDB" id="9255874at2"/>
<dbReference type="RefSeq" id="WP_142892798.1">
    <property type="nucleotide sequence ID" value="NZ_ML660162.1"/>
</dbReference>
<evidence type="ECO:0000313" key="1">
    <source>
        <dbReference type="EMBL" id="TQV88290.1"/>
    </source>
</evidence>
<organism evidence="1 2">
    <name type="scientific">Aliikangiella coralliicola</name>
    <dbReference type="NCBI Taxonomy" id="2592383"/>
    <lineage>
        <taxon>Bacteria</taxon>
        <taxon>Pseudomonadati</taxon>
        <taxon>Pseudomonadota</taxon>
        <taxon>Gammaproteobacteria</taxon>
        <taxon>Oceanospirillales</taxon>
        <taxon>Pleioneaceae</taxon>
        <taxon>Aliikangiella</taxon>
    </lineage>
</organism>
<protein>
    <submittedName>
        <fullName evidence="1">Uncharacterized protein</fullName>
    </submittedName>
</protein>
<proteinExistence type="predicted"/>
<dbReference type="EMBL" id="VIKS01000004">
    <property type="protein sequence ID" value="TQV88290.1"/>
    <property type="molecule type" value="Genomic_DNA"/>
</dbReference>
<sequence>MSIYHLEISSEACGAKLFPLKDGRYQKITNGSLEPVLVGVKYILIKKEIAEYLKSLDIDRISFKPVIIYDRTDESENSSYEQMIVNHHFHTTEFNDVDTSGKQFLLFNYEYLFVTSELKDILDKSKFDFEFSYGFSNFC</sequence>
<comment type="caution">
    <text evidence="1">The sequence shown here is derived from an EMBL/GenBank/DDBJ whole genome shotgun (WGS) entry which is preliminary data.</text>
</comment>
<gene>
    <name evidence="1" type="ORF">FLL46_07110</name>
</gene>
<reference evidence="1 2" key="1">
    <citation type="submission" date="2019-07" db="EMBL/GenBank/DDBJ databases">
        <title>Draft genome for Aliikangiella sp. M105.</title>
        <authorList>
            <person name="Wang G."/>
        </authorList>
    </citation>
    <scope>NUCLEOTIDE SEQUENCE [LARGE SCALE GENOMIC DNA]</scope>
    <source>
        <strain evidence="1 2">M105</strain>
    </source>
</reference>
<dbReference type="AlphaFoldDB" id="A0A545UFP5"/>
<accession>A0A545UFP5</accession>
<dbReference type="Proteomes" id="UP000315439">
    <property type="component" value="Unassembled WGS sequence"/>
</dbReference>
<name>A0A545UFP5_9GAMM</name>
<evidence type="ECO:0000313" key="2">
    <source>
        <dbReference type="Proteomes" id="UP000315439"/>
    </source>
</evidence>